<feature type="domain" description="S-adenosylmethionine-dependent methyltransferase" evidence="5">
    <location>
        <begin position="29"/>
        <end position="332"/>
    </location>
</feature>
<sequence>MLRELILSAYNSRSKLIASLHNEGTNAYRLFHGTNEGVSGLTVDRYGELLLVQSFHQSIPESDLQLIKDVYSELLTYPYVFVYNDRSSANSRYSNRLPEHEKEEANRTFVFQELGVNYSVTARHKGQDPHLFLDFRAARRYVLANSQQRDVLNLFSYTCGMGVCAGVGGANHVVNVDFAASSLAIGAENARLNQLDDSTIEFVHSDFFTAARQMAGLPVAMRRGRQSHMPKYQKMQPRQFDLVVLDPPKWAKSPFGTVDLVRDYASVFKPALLCTQQGGTLLCANNVAQVDLNEWIDLLQRSAKKAGRPLKNIDVLTPESDFPSRDARFPLKMAVLEV</sequence>
<name>A0A9E8HJR6_9ALTE</name>
<dbReference type="Gene3D" id="3.40.50.150">
    <property type="entry name" value="Vaccinia Virus protein VP39"/>
    <property type="match status" value="1"/>
</dbReference>
<dbReference type="EMBL" id="CP101527">
    <property type="protein sequence ID" value="UZW74011.1"/>
    <property type="molecule type" value="Genomic_DNA"/>
</dbReference>
<reference evidence="6" key="1">
    <citation type="submission" date="2022-07" db="EMBL/GenBank/DDBJ databases">
        <title>Alkalimarinus sp. nov., isolated from gut of a Alitta virens.</title>
        <authorList>
            <person name="Yang A.I."/>
            <person name="Shin N.-R."/>
        </authorList>
    </citation>
    <scope>NUCLEOTIDE SEQUENCE</scope>
    <source>
        <strain evidence="6">FA028</strain>
    </source>
</reference>
<dbReference type="InterPro" id="IPR029063">
    <property type="entry name" value="SAM-dependent_MTases_sf"/>
</dbReference>
<dbReference type="KEGG" id="asem:NNL22_13360"/>
<evidence type="ECO:0000256" key="1">
    <source>
        <dbReference type="ARBA" id="ARBA00022552"/>
    </source>
</evidence>
<proteinExistence type="predicted"/>
<evidence type="ECO:0000256" key="2">
    <source>
        <dbReference type="ARBA" id="ARBA00022603"/>
    </source>
</evidence>
<dbReference type="Gene3D" id="3.30.750.80">
    <property type="entry name" value="RNA methyltransferase domain (HRMD) like"/>
    <property type="match status" value="1"/>
</dbReference>
<evidence type="ECO:0000313" key="7">
    <source>
        <dbReference type="Proteomes" id="UP001164472"/>
    </source>
</evidence>
<dbReference type="GO" id="GO:0006364">
    <property type="term" value="P:rRNA processing"/>
    <property type="evidence" value="ECO:0007669"/>
    <property type="project" value="UniProtKB-KW"/>
</dbReference>
<dbReference type="GO" id="GO:0032259">
    <property type="term" value="P:methylation"/>
    <property type="evidence" value="ECO:0007669"/>
    <property type="project" value="UniProtKB-KW"/>
</dbReference>
<evidence type="ECO:0000256" key="4">
    <source>
        <dbReference type="ARBA" id="ARBA00022691"/>
    </source>
</evidence>
<keyword evidence="7" id="KW-1185">Reference proteome</keyword>
<dbReference type="SUPFAM" id="SSF53335">
    <property type="entry name" value="S-adenosyl-L-methionine-dependent methyltransferases"/>
    <property type="match status" value="1"/>
</dbReference>
<dbReference type="CDD" id="cd11572">
    <property type="entry name" value="RlmI_M_like"/>
    <property type="match status" value="1"/>
</dbReference>
<gene>
    <name evidence="6" type="ORF">NNL22_13360</name>
</gene>
<dbReference type="RefSeq" id="WP_251811472.1">
    <property type="nucleotide sequence ID" value="NZ_CP101527.1"/>
</dbReference>
<protein>
    <submittedName>
        <fullName evidence="6">Class I SAM-dependent methyltransferase</fullName>
        <ecNumber evidence="6">2.1.1.-</ecNumber>
    </submittedName>
</protein>
<dbReference type="EC" id="2.1.1.-" evidence="6"/>
<accession>A0A9E8HJR6</accession>
<evidence type="ECO:0000259" key="5">
    <source>
        <dbReference type="Pfam" id="PF10672"/>
    </source>
</evidence>
<keyword evidence="2 6" id="KW-0489">Methyltransferase</keyword>
<dbReference type="PANTHER" id="PTHR43042">
    <property type="entry name" value="SAM-DEPENDENT METHYLTRANSFERASE"/>
    <property type="match status" value="1"/>
</dbReference>
<evidence type="ECO:0000313" key="6">
    <source>
        <dbReference type="EMBL" id="UZW74011.1"/>
    </source>
</evidence>
<organism evidence="6 7">
    <name type="scientific">Alkalimarinus sediminis</name>
    <dbReference type="NCBI Taxonomy" id="1632866"/>
    <lineage>
        <taxon>Bacteria</taxon>
        <taxon>Pseudomonadati</taxon>
        <taxon>Pseudomonadota</taxon>
        <taxon>Gammaproteobacteria</taxon>
        <taxon>Alteromonadales</taxon>
        <taxon>Alteromonadaceae</taxon>
        <taxon>Alkalimarinus</taxon>
    </lineage>
</organism>
<dbReference type="PANTHER" id="PTHR43042:SF3">
    <property type="entry name" value="RIBOSOMAL RNA LARGE SUBUNIT METHYLTRANSFERASE YWBD-RELATED"/>
    <property type="match status" value="1"/>
</dbReference>
<evidence type="ECO:0000256" key="3">
    <source>
        <dbReference type="ARBA" id="ARBA00022679"/>
    </source>
</evidence>
<keyword evidence="1" id="KW-0698">rRNA processing</keyword>
<dbReference type="Pfam" id="PF10672">
    <property type="entry name" value="Methyltrans_SAM"/>
    <property type="match status" value="1"/>
</dbReference>
<keyword evidence="3 6" id="KW-0808">Transferase</keyword>
<dbReference type="InterPro" id="IPR019614">
    <property type="entry name" value="SAM-dep_methyl-trfase"/>
</dbReference>
<dbReference type="AlphaFoldDB" id="A0A9E8HJR6"/>
<dbReference type="GO" id="GO:0008168">
    <property type="term" value="F:methyltransferase activity"/>
    <property type="evidence" value="ECO:0007669"/>
    <property type="project" value="UniProtKB-KW"/>
</dbReference>
<keyword evidence="4" id="KW-0949">S-adenosyl-L-methionine</keyword>
<dbReference type="Proteomes" id="UP001164472">
    <property type="component" value="Chromosome"/>
</dbReference>